<dbReference type="RefSeq" id="WP_089479891.1">
    <property type="nucleotide sequence ID" value="NZ_MUGS01000021.1"/>
</dbReference>
<dbReference type="PROSITE" id="PS00018">
    <property type="entry name" value="EF_HAND_1"/>
    <property type="match status" value="1"/>
</dbReference>
<accession>A0A227P6I9</accession>
<dbReference type="InterPro" id="IPR026341">
    <property type="entry name" value="T9SS_type_B"/>
</dbReference>
<dbReference type="Gene3D" id="2.60.40.10">
    <property type="entry name" value="Immunoglobulins"/>
    <property type="match status" value="2"/>
</dbReference>
<dbReference type="Proteomes" id="UP000214684">
    <property type="component" value="Unassembled WGS sequence"/>
</dbReference>
<keyword evidence="3" id="KW-1185">Reference proteome</keyword>
<dbReference type="EMBL" id="MUGS01000021">
    <property type="protein sequence ID" value="OXG05560.1"/>
    <property type="molecule type" value="Genomic_DNA"/>
</dbReference>
<organism evidence="2 3">
    <name type="scientific">Flavobacterium araucananum</name>
    <dbReference type="NCBI Taxonomy" id="946678"/>
    <lineage>
        <taxon>Bacteria</taxon>
        <taxon>Pseudomonadati</taxon>
        <taxon>Bacteroidota</taxon>
        <taxon>Flavobacteriia</taxon>
        <taxon>Flavobacteriales</taxon>
        <taxon>Flavobacteriaceae</taxon>
        <taxon>Flavobacterium</taxon>
    </lineage>
</organism>
<dbReference type="InterPro" id="IPR018247">
    <property type="entry name" value="EF_Hand_1_Ca_BS"/>
</dbReference>
<sequence length="3085" mass="327936">MQNFTPKVYNYFKLFFIRSIPATGSDPKKTSNSIDINTLVKSTIALGFFLLSAVLHSQCKVETINSDFEFPVLTRSANVKQTSNPDQLGWKTTATDGLIEFWRNGNSYKAVAYSGNQFVELNATQTSGLYQDYDTSTATYFNYSFAHMGREGIDKMVLKAGPPGGPYVDIQTAQTGKAWVLYEGTYRVPQGQSRTRFIFEAVSTATGDLSIGNFLDAINFTATIDPPVLTGSSTKSIHTGTAATLEVTGVSNAVFTWLDETETTAINEGPVFTTPILFNDTKYKVKQKNTSNCESSTLTFAVEMSDKTIVAKDNTICKGSTGVLTATIGNGEIPTAKVQFDGIWNAATDPKSIMPEKRFDNIPRCIFNSNPTALGSYTTTPFSVNVTGTYTLKLTGSNFNTRAGYIYKGNYTLGTCPQEGDGQGAWIMGDDDYGLIGEKIPTLTGHLETGTLYTLVSLAYTMGDPYFIGDYTWTLTPPPGGGFFTDPAILWYTTPTGGNPIAWGPELNPAVTPGSGITNTNTPGTYTYYAGEVTGTSARAKATLEILEDTTIGAASLKPEVCINTAITSITHATSNVTAMGIAAGLPAGVTASFANNTITISGKPTVAGIFNYSIPVTGNKCGATAATGIITVYAKPTATIAYAATSYATTDAKTAVTRTGTAGGIYTATPEGLSIDKNTGEINPKLSLENSYTVTYTATNGACSNTTSTEVTINSPKITAWLTVKDANGNGIVEPGEILTYTLRMVNIDPAHVTLKNVTGSIDLPSHTTLESGTTNQITFLPGNSDYPYLFDIRNSSLPGIKITVKADCDLTAVDEIKTIGRIYIDGVEIQVSLPPVPVSADLTMVGIGSGAMVYLTPPTLANCTNPAGCATALPVAAAKKIVLDIIDPVPVSLPNTIDLATTVAADRTAGTLTYYTDAAATKGVANPAAVSISGTYYIKNTTEQGCFIIKPVKVVISALVCNGELQTLINDDFGSGISDRGPRPSATDFYTTYNFSATGGVGVNGYSIMKNAHPANSSWANDGDHTSGKGGDGYMLVFDANTTLGSVFYEKKYTGLCSGSLCTFSIYAANLVTTSYAQVSVKPIVKIELINPLNNAVLQSFTSDQLELSDPTALHWKELSMSFSVPAGLDQVTVRVSNGQADTNVTGNDDASFSICVPTLTLSFTDPKTCGSTFATIIAENKNPATSTSYQWQRFDETNWIDIPGATSLQYVTPAISKTTNYRIRYAQTGIDITNNNNLKCSGNKEVSIVVFPYVKATDITIASEFPICYNSEITLTPSSTVGTTFYWYDAPTANAKLLSMASSYSTGPLQATKTYYIAARGDDHCENKPEDRKAVKVNVTPEQEKIVTQDATICKGGTGILTATLGTGETPTAVINFSGTFNAATDPKSLMPDRRNDNIPRCVFYSNTYGSYTTKLFSVNVSGTYTLILDGSNTFYRAGYIYKGNYTLGTCPQEGDGQGTWITGDDDYGLMGAKNPTLTAHLEVGTLYTLVSLINAFEDPNFSGDYNWTLTPPEGGGFFTDPLTLWYTTPTGGDPIAWGAQLNPAATPGSGITNTNTPGKTTYYAGNVTGCSDRVPATLEILEDTVVGEASSTPEVCINTAITSITHTTTKVTAMGIAAGLPAGVTASFANNTITISGTPTESGTFNYSIPVTGNTCGAKAATGTITVFAEPIPVITTAPATCAAASTSKINNYVPGGSYIFNPTGPAVDAAGFITGMAIGKQYTVTSGDLNCISDKSAFFSYTPQLPIAEVPVITSTTATCTAGSTHTIKNYVPGGFYTFNPTGPVTDATGLITGMEVEQQYTVTSGALSCTSAKSLPFIYAAQLPTATATAIAIASEFPICYNSEITLTPSSTVGTTFYWYDAPTANAKLLSNAPSLSTGPLQATKTYYIAVSGDNYCENKPEDRKAVKVNVTPEQEKIVTKGATICKGDAGILTATLGNGETPSPEIGFNDTWNFATDPKSFMPERRTDYTIPSCGFVTEAFGNYTTIPFSVNVTGTYSLTLTDESAKYIRAGYIYKGNYTMGTCPQEGDGQGTWVTGDDDYESSFKNPTLTAHLEVGTLYTLVTMIYAYDNPNFSGIYKWTLTPPEGGGFFRKPVVLWYTTPTGGDPIAWGAQLNPAATPGSGITNTNTSGKTIYYAGNVTGCSERVPATLEILEDKTVGEASSTPEVCINTTITSITHKTTNVTAMGIAKDLPAGVIASFANNTITISGTPTESGTFNYSIPVTGNNCGAKAATGTITVFAKPTTVTKTENICYGNSFLWDADGKTYTTSGTYTKNNDGCTADQVLNLTVGDKPATVTKTENICSGESFLWDADGKTYNASGTYTKNNNGCTADQVLNLTVGDKPATVTKTENICSGESFLWDADGKTYNASGTYTKNNNGCTADQVLNLTVGTKPATITKTENICYGDSFLWDADGKTYTASGTYTKNNDGCTADQVLNLTVGDKPATVTKTENICSGESLLWDADGKTYTTSGTYTKNNDGCTADQVLNLTVGTKPATVTKTENICSGDSFLWDADGKTYSTSGTYTKNNDGCTADQVLNLTVGTKPATVTKTENICYGDSFLWDADGKTYNVSGTYTQNNNGCTADQVLNLTVGTKPATVTKNENICSGDSFLWDADGKIYNVSGTYTQSNNGCTADQVLNLTVGTKPATVTKNENICSGDSFVWDADGKIYSTSGTYTKNNDGCTADQVLNLTVGKKPADVVTTASICSGETYKWTVNNIVYNTSGIYKVSNDGCTANKVLNLTVSPKLKSFVLPNSLTPESCSGEKDGAFSIEISGGTAPFSYRLDKTTGVFSQGIAGQTVFDFINLDGGSHIVYISDAQGCTSELEVNIPNSIKINPIVHFDSVCTNNAPTTSVTVKINPIIKDLIDIDYSLDGGPYQSANTFKNVAPGSHMITARHTNGCIQSTKEFTINSVEPLALLLADGDMNEIIATTTGGTGQYLYSFNDESFSTNNKFVIYKSGIYTIAVTDKNGCSAKLSRYFEYIDVCIPNNFTPNGDGINDEWGPGCTEIYKNLTFTVFDRYGRILGSYRYGQKWDGKYNGSELSSGDYWYVLKLNDNKDNREFVGHFTLYR</sequence>
<dbReference type="NCBIfam" id="TIGR04131">
    <property type="entry name" value="Bac_Flav_CTERM"/>
    <property type="match status" value="1"/>
</dbReference>
<protein>
    <recommendedName>
        <fullName evidence="1">Ig-like domain-containing protein</fullName>
    </recommendedName>
</protein>
<evidence type="ECO:0000313" key="2">
    <source>
        <dbReference type="EMBL" id="OXG05560.1"/>
    </source>
</evidence>
<dbReference type="OrthoDB" id="607469at2"/>
<dbReference type="Pfam" id="PF13585">
    <property type="entry name" value="CHU_C"/>
    <property type="match status" value="1"/>
</dbReference>
<feature type="domain" description="Ig-like" evidence="1">
    <location>
        <begin position="1265"/>
        <end position="1344"/>
    </location>
</feature>
<dbReference type="Pfam" id="PF19081">
    <property type="entry name" value="Ig_7"/>
    <property type="match status" value="3"/>
</dbReference>
<name>A0A227P6I9_9FLAO</name>
<evidence type="ECO:0000259" key="1">
    <source>
        <dbReference type="Pfam" id="PF19081"/>
    </source>
</evidence>
<dbReference type="InterPro" id="IPR013783">
    <property type="entry name" value="Ig-like_fold"/>
</dbReference>
<comment type="caution">
    <text evidence="2">The sequence shown here is derived from an EMBL/GenBank/DDBJ whole genome shotgun (WGS) entry which is preliminary data.</text>
</comment>
<evidence type="ECO:0000313" key="3">
    <source>
        <dbReference type="Proteomes" id="UP000214684"/>
    </source>
</evidence>
<feature type="domain" description="Ig-like" evidence="1">
    <location>
        <begin position="1838"/>
        <end position="1919"/>
    </location>
</feature>
<feature type="domain" description="Ig-like" evidence="1">
    <location>
        <begin position="227"/>
        <end position="299"/>
    </location>
</feature>
<reference evidence="2 3" key="1">
    <citation type="submission" date="2016-11" db="EMBL/GenBank/DDBJ databases">
        <title>Whole genomes of Flavobacteriaceae.</title>
        <authorList>
            <person name="Stine C."/>
            <person name="Li C."/>
            <person name="Tadesse D."/>
        </authorList>
    </citation>
    <scope>NUCLEOTIDE SEQUENCE [LARGE SCALE GENOMIC DNA]</scope>
    <source>
        <strain evidence="2 3">DSM 24704</strain>
    </source>
</reference>
<proteinExistence type="predicted"/>
<gene>
    <name evidence="2" type="ORF">B0A64_12690</name>
</gene>
<dbReference type="InterPro" id="IPR044023">
    <property type="entry name" value="Ig_7"/>
</dbReference>